<feature type="non-terminal residue" evidence="2">
    <location>
        <position position="283"/>
    </location>
</feature>
<evidence type="ECO:0000256" key="1">
    <source>
        <dbReference type="SAM" id="MobiDB-lite"/>
    </source>
</evidence>
<evidence type="ECO:0000313" key="2">
    <source>
        <dbReference type="EMBL" id="KAK9711509.1"/>
    </source>
</evidence>
<dbReference type="Proteomes" id="UP001479436">
    <property type="component" value="Unassembled WGS sequence"/>
</dbReference>
<feature type="region of interest" description="Disordered" evidence="1">
    <location>
        <begin position="137"/>
        <end position="205"/>
    </location>
</feature>
<feature type="compositionally biased region" description="Basic and acidic residues" evidence="1">
    <location>
        <begin position="154"/>
        <end position="186"/>
    </location>
</feature>
<feature type="compositionally biased region" description="Polar residues" evidence="1">
    <location>
        <begin position="195"/>
        <end position="205"/>
    </location>
</feature>
<dbReference type="EMBL" id="JASJQH010007278">
    <property type="protein sequence ID" value="KAK9711509.1"/>
    <property type="molecule type" value="Genomic_DNA"/>
</dbReference>
<organism evidence="2 3">
    <name type="scientific">Basidiobolus ranarum</name>
    <dbReference type="NCBI Taxonomy" id="34480"/>
    <lineage>
        <taxon>Eukaryota</taxon>
        <taxon>Fungi</taxon>
        <taxon>Fungi incertae sedis</taxon>
        <taxon>Zoopagomycota</taxon>
        <taxon>Entomophthoromycotina</taxon>
        <taxon>Basidiobolomycetes</taxon>
        <taxon>Basidiobolales</taxon>
        <taxon>Basidiobolaceae</taxon>
        <taxon>Basidiobolus</taxon>
    </lineage>
</organism>
<gene>
    <name evidence="2" type="ORF">K7432_007807</name>
</gene>
<name>A0ABR2VZU1_9FUNG</name>
<reference evidence="2 3" key="1">
    <citation type="submission" date="2023-04" db="EMBL/GenBank/DDBJ databases">
        <title>Genome of Basidiobolus ranarum AG-B5.</title>
        <authorList>
            <person name="Stajich J.E."/>
            <person name="Carter-House D."/>
            <person name="Gryganskyi A."/>
        </authorList>
    </citation>
    <scope>NUCLEOTIDE SEQUENCE [LARGE SCALE GENOMIC DNA]</scope>
    <source>
        <strain evidence="2 3">AG-B5</strain>
    </source>
</reference>
<feature type="region of interest" description="Disordered" evidence="1">
    <location>
        <begin position="68"/>
        <end position="99"/>
    </location>
</feature>
<comment type="caution">
    <text evidence="2">The sequence shown here is derived from an EMBL/GenBank/DDBJ whole genome shotgun (WGS) entry which is preliminary data.</text>
</comment>
<sequence>MEEPQNLPLTTTREAVEWVEQERRKFHNLYQEKMDEFEQAFQENMDWLKDYYNNITNKQQEPVVTRGLKTPSARRRRGQNQRTQIKGLFENPPIPEEALDSNLLKPNEVYDGQVDPPVVADNSKIEVVITKSSQIFSDHQTTPGKSSVISDPFEDTHAYHGSEEFGSPSHHDDEVAKSTTSKEENAPKAPAIQFPTLSSMKSRSAENSIIEEVSEYPSREESLEELSAQGIITSTPAANRYAVSDDSDIESLVASVPSQSAGKRSTIDEDSFDFSAVGTKKIK</sequence>
<evidence type="ECO:0000313" key="3">
    <source>
        <dbReference type="Proteomes" id="UP001479436"/>
    </source>
</evidence>
<protein>
    <submittedName>
        <fullName evidence="2">Uncharacterized protein</fullName>
    </submittedName>
</protein>
<feature type="compositionally biased region" description="Polar residues" evidence="1">
    <location>
        <begin position="137"/>
        <end position="149"/>
    </location>
</feature>
<accession>A0ABR2VZU1</accession>
<keyword evidence="3" id="KW-1185">Reference proteome</keyword>
<proteinExistence type="predicted"/>